<sequence length="90" mass="10371">MARNATALRRAFTCIVSSLRASKKIQLVCDLHLLDCIVYRTCTVPRVLYKFKKNNKSLHLSHEPQADLPLHRFRFESCSSKAYYSVSARP</sequence>
<proteinExistence type="predicted"/>
<reference evidence="2" key="1">
    <citation type="journal article" date="2013" name="Proc. Natl. Acad. Sci. U.S.A.">
        <title>Genome structure and metabolic features in the red seaweed Chondrus crispus shed light on evolution of the Archaeplastida.</title>
        <authorList>
            <person name="Collen J."/>
            <person name="Porcel B."/>
            <person name="Carre W."/>
            <person name="Ball S.G."/>
            <person name="Chaparro C."/>
            <person name="Tonon T."/>
            <person name="Barbeyron T."/>
            <person name="Michel G."/>
            <person name="Noel B."/>
            <person name="Valentin K."/>
            <person name="Elias M."/>
            <person name="Artiguenave F."/>
            <person name="Arun A."/>
            <person name="Aury J.M."/>
            <person name="Barbosa-Neto J.F."/>
            <person name="Bothwell J.H."/>
            <person name="Bouget F.Y."/>
            <person name="Brillet L."/>
            <person name="Cabello-Hurtado F."/>
            <person name="Capella-Gutierrez S."/>
            <person name="Charrier B."/>
            <person name="Cladiere L."/>
            <person name="Cock J.M."/>
            <person name="Coelho S.M."/>
            <person name="Colleoni C."/>
            <person name="Czjzek M."/>
            <person name="Da Silva C."/>
            <person name="Delage L."/>
            <person name="Denoeud F."/>
            <person name="Deschamps P."/>
            <person name="Dittami S.M."/>
            <person name="Gabaldon T."/>
            <person name="Gachon C.M."/>
            <person name="Groisillier A."/>
            <person name="Herve C."/>
            <person name="Jabbari K."/>
            <person name="Katinka M."/>
            <person name="Kloareg B."/>
            <person name="Kowalczyk N."/>
            <person name="Labadie K."/>
            <person name="Leblanc C."/>
            <person name="Lopez P.J."/>
            <person name="McLachlan D.H."/>
            <person name="Meslet-Cladiere L."/>
            <person name="Moustafa A."/>
            <person name="Nehr Z."/>
            <person name="Nyvall Collen P."/>
            <person name="Panaud O."/>
            <person name="Partensky F."/>
            <person name="Poulain J."/>
            <person name="Rensing S.A."/>
            <person name="Rousvoal S."/>
            <person name="Samson G."/>
            <person name="Symeonidi A."/>
            <person name="Weissenbach J."/>
            <person name="Zambounis A."/>
            <person name="Wincker P."/>
            <person name="Boyen C."/>
        </authorList>
    </citation>
    <scope>NUCLEOTIDE SEQUENCE [LARGE SCALE GENOMIC DNA]</scope>
    <source>
        <strain evidence="2">cv. Stackhouse</strain>
    </source>
</reference>
<accession>R7Q6Y4</accession>
<evidence type="ECO:0000313" key="2">
    <source>
        <dbReference type="Proteomes" id="UP000012073"/>
    </source>
</evidence>
<dbReference type="AlphaFoldDB" id="R7Q6Y4"/>
<evidence type="ECO:0000313" key="1">
    <source>
        <dbReference type="EMBL" id="CDF33578.1"/>
    </source>
</evidence>
<dbReference type="GeneID" id="17321116"/>
<protein>
    <submittedName>
        <fullName evidence="1">Uncharacterized protein</fullName>
    </submittedName>
</protein>
<dbReference type="KEGG" id="ccp:CHC_T00002302001"/>
<dbReference type="Gramene" id="CDF33578">
    <property type="protein sequence ID" value="CDF33578"/>
    <property type="gene ID" value="CHC_T00002302001"/>
</dbReference>
<name>R7Q6Y4_CHOCR</name>
<dbReference type="EMBL" id="HG001650">
    <property type="protein sequence ID" value="CDF33578.1"/>
    <property type="molecule type" value="Genomic_DNA"/>
</dbReference>
<keyword evidence="2" id="KW-1185">Reference proteome</keyword>
<organism evidence="1 2">
    <name type="scientific">Chondrus crispus</name>
    <name type="common">Carrageen Irish moss</name>
    <name type="synonym">Polymorpha crispa</name>
    <dbReference type="NCBI Taxonomy" id="2769"/>
    <lineage>
        <taxon>Eukaryota</taxon>
        <taxon>Rhodophyta</taxon>
        <taxon>Florideophyceae</taxon>
        <taxon>Rhodymeniophycidae</taxon>
        <taxon>Gigartinales</taxon>
        <taxon>Gigartinaceae</taxon>
        <taxon>Chondrus</taxon>
    </lineage>
</organism>
<dbReference type="Proteomes" id="UP000012073">
    <property type="component" value="Unassembled WGS sequence"/>
</dbReference>
<gene>
    <name evidence="1" type="ORF">CHC_T00002302001</name>
</gene>
<dbReference type="RefSeq" id="XP_005713381.1">
    <property type="nucleotide sequence ID" value="XM_005713324.1"/>
</dbReference>